<dbReference type="EMBL" id="AL954747">
    <property type="protein sequence ID" value="CAD86421.1"/>
    <property type="molecule type" value="Genomic_DNA"/>
</dbReference>
<dbReference type="KEGG" id="neu:NE2509"/>
<accession>Q82S50</accession>
<proteinExistence type="predicted"/>
<name>Q82S50_NITEU</name>
<dbReference type="Proteomes" id="UP000001416">
    <property type="component" value="Chromosome"/>
</dbReference>
<feature type="region of interest" description="Disordered" evidence="1">
    <location>
        <begin position="1"/>
        <end position="47"/>
    </location>
</feature>
<evidence type="ECO:0000313" key="2">
    <source>
        <dbReference type="EMBL" id="CAD86421.1"/>
    </source>
</evidence>
<reference evidence="2 3" key="1">
    <citation type="journal article" date="2003" name="J. Bacteriol.">
        <title>Complete genome sequence of the ammonia-oxidizing bacterium and obligate chemolithoautotroph Nitrosomonas europaea.</title>
        <authorList>
            <person name="Chain P."/>
            <person name="Lamerdin J."/>
            <person name="Larimer F."/>
            <person name="Regala W."/>
            <person name="Land M."/>
            <person name="Hauser L."/>
            <person name="Hooper A."/>
            <person name="Klotz M."/>
            <person name="Norton J."/>
            <person name="Sayavedra-Soto L."/>
            <person name="Arciero D."/>
            <person name="Hommes N."/>
            <person name="Whittaker M."/>
            <person name="Arp D."/>
        </authorList>
    </citation>
    <scope>NUCLEOTIDE SEQUENCE [LARGE SCALE GENOMIC DNA]</scope>
    <source>
        <strain evidence="3">ATCC 19718 / CIP 103999 / KCTC 2705 / NBRC 14298</strain>
    </source>
</reference>
<evidence type="ECO:0000256" key="1">
    <source>
        <dbReference type="SAM" id="MobiDB-lite"/>
    </source>
</evidence>
<dbReference type="HOGENOM" id="CLU_2001445_0_0_4"/>
<dbReference type="AlphaFoldDB" id="Q82S50"/>
<gene>
    <name evidence="2" type="ordered locus">NE2509</name>
</gene>
<evidence type="ECO:0000313" key="3">
    <source>
        <dbReference type="Proteomes" id="UP000001416"/>
    </source>
</evidence>
<protein>
    <submittedName>
        <fullName evidence="2">Uncharacterized protein</fullName>
    </submittedName>
</protein>
<keyword evidence="3" id="KW-1185">Reference proteome</keyword>
<organism evidence="2 3">
    <name type="scientific">Nitrosomonas europaea (strain ATCC 19718 / CIP 103999 / KCTC 2705 / NBRC 14298)</name>
    <dbReference type="NCBI Taxonomy" id="228410"/>
    <lineage>
        <taxon>Bacteria</taxon>
        <taxon>Pseudomonadati</taxon>
        <taxon>Pseudomonadota</taxon>
        <taxon>Betaproteobacteria</taxon>
        <taxon>Nitrosomonadales</taxon>
        <taxon>Nitrosomonadaceae</taxon>
        <taxon>Nitrosomonas</taxon>
    </lineage>
</organism>
<sequence>MRSCELRTRHQRAGTLAGTAPARDSCDHPAGEPGPPWPTRRATTACAQTLSRRRPIMRELDKELKDLRLYGMAGAWEDLVKQGGHATLESSRWFLKANCSRPRGGWSSGCGRACTSSTAAARSA</sequence>